<feature type="transmembrane region" description="Helical" evidence="1">
    <location>
        <begin position="116"/>
        <end position="139"/>
    </location>
</feature>
<evidence type="ECO:0000313" key="4">
    <source>
        <dbReference type="RefSeq" id="XP_004506778.1"/>
    </source>
</evidence>
<accession>A0A1S2YLW4</accession>
<organism evidence="3 4">
    <name type="scientific">Cicer arietinum</name>
    <name type="common">Chickpea</name>
    <name type="synonym">Garbanzo</name>
    <dbReference type="NCBI Taxonomy" id="3827"/>
    <lineage>
        <taxon>Eukaryota</taxon>
        <taxon>Viridiplantae</taxon>
        <taxon>Streptophyta</taxon>
        <taxon>Embryophyta</taxon>
        <taxon>Tracheophyta</taxon>
        <taxon>Spermatophyta</taxon>
        <taxon>Magnoliopsida</taxon>
        <taxon>eudicotyledons</taxon>
        <taxon>Gunneridae</taxon>
        <taxon>Pentapetalae</taxon>
        <taxon>rosids</taxon>
        <taxon>fabids</taxon>
        <taxon>Fabales</taxon>
        <taxon>Fabaceae</taxon>
        <taxon>Papilionoideae</taxon>
        <taxon>50 kb inversion clade</taxon>
        <taxon>NPAAA clade</taxon>
        <taxon>Hologalegina</taxon>
        <taxon>IRL clade</taxon>
        <taxon>Cicereae</taxon>
        <taxon>Cicer</taxon>
    </lineage>
</organism>
<protein>
    <submittedName>
        <fullName evidence="4">Uncharacterized protein LOC101490420 isoform X1</fullName>
    </submittedName>
</protein>
<dbReference type="Pfam" id="PF10551">
    <property type="entry name" value="MULE"/>
    <property type="match status" value="1"/>
</dbReference>
<dbReference type="InterPro" id="IPR018289">
    <property type="entry name" value="MULE_transposase_dom"/>
</dbReference>
<reference evidence="4" key="2">
    <citation type="submission" date="2025-08" db="UniProtKB">
        <authorList>
            <consortium name="RefSeq"/>
        </authorList>
    </citation>
    <scope>IDENTIFICATION</scope>
    <source>
        <tissue evidence="4">Etiolated seedlings</tissue>
    </source>
</reference>
<gene>
    <name evidence="4" type="primary">LOC101490420</name>
</gene>
<proteinExistence type="predicted"/>
<keyword evidence="1" id="KW-1133">Transmembrane helix</keyword>
<keyword evidence="1" id="KW-0472">Membrane</keyword>
<keyword evidence="1" id="KW-0812">Transmembrane</keyword>
<dbReference type="RefSeq" id="XP_004506778.1">
    <property type="nucleotide sequence ID" value="XM_004506721.3"/>
</dbReference>
<feature type="transmembrane region" description="Helical" evidence="1">
    <location>
        <begin position="62"/>
        <end position="82"/>
    </location>
</feature>
<dbReference type="KEGG" id="cam:101490420"/>
<evidence type="ECO:0000313" key="3">
    <source>
        <dbReference type="Proteomes" id="UP000087171"/>
    </source>
</evidence>
<dbReference type="InterPro" id="IPR052579">
    <property type="entry name" value="Zinc_finger_SWIM"/>
</dbReference>
<evidence type="ECO:0000259" key="2">
    <source>
        <dbReference type="Pfam" id="PF10551"/>
    </source>
</evidence>
<dbReference type="AlphaFoldDB" id="A0A1S2YLW4"/>
<dbReference type="GeneID" id="101490420"/>
<feature type="domain" description="MULE transposase" evidence="2">
    <location>
        <begin position="46"/>
        <end position="141"/>
    </location>
</feature>
<dbReference type="PANTHER" id="PTHR31569:SF4">
    <property type="entry name" value="SWIM-TYPE DOMAIN-CONTAINING PROTEIN"/>
    <property type="match status" value="1"/>
</dbReference>
<dbReference type="eggNOG" id="ENOG502QQB8">
    <property type="taxonomic scope" value="Eukaryota"/>
</dbReference>
<dbReference type="PANTHER" id="PTHR31569">
    <property type="entry name" value="SWIM-TYPE DOMAIN-CONTAINING PROTEIN"/>
    <property type="match status" value="1"/>
</dbReference>
<dbReference type="OrthoDB" id="4327540at2759"/>
<reference evidence="3" key="1">
    <citation type="journal article" date="2013" name="Nat. Biotechnol.">
        <title>Draft genome sequence of chickpea (Cicer arietinum) provides a resource for trait improvement.</title>
        <authorList>
            <person name="Varshney R.K."/>
            <person name="Song C."/>
            <person name="Saxena R.K."/>
            <person name="Azam S."/>
            <person name="Yu S."/>
            <person name="Sharpe A.G."/>
            <person name="Cannon S."/>
            <person name="Baek J."/>
            <person name="Rosen B.D."/>
            <person name="Tar'an B."/>
            <person name="Millan T."/>
            <person name="Zhang X."/>
            <person name="Ramsay L.D."/>
            <person name="Iwata A."/>
            <person name="Wang Y."/>
            <person name="Nelson W."/>
            <person name="Farmer A.D."/>
            <person name="Gaur P.M."/>
            <person name="Soderlund C."/>
            <person name="Penmetsa R.V."/>
            <person name="Xu C."/>
            <person name="Bharti A.K."/>
            <person name="He W."/>
            <person name="Winter P."/>
            <person name="Zhao S."/>
            <person name="Hane J.K."/>
            <person name="Carrasquilla-Garcia N."/>
            <person name="Condie J.A."/>
            <person name="Upadhyaya H.D."/>
            <person name="Luo M.C."/>
            <person name="Thudi M."/>
            <person name="Gowda C.L."/>
            <person name="Singh N.P."/>
            <person name="Lichtenzveig J."/>
            <person name="Gali K.K."/>
            <person name="Rubio J."/>
            <person name="Nadarajan N."/>
            <person name="Dolezel J."/>
            <person name="Bansal K.C."/>
            <person name="Xu X."/>
            <person name="Edwards D."/>
            <person name="Zhang G."/>
            <person name="Kahl G."/>
            <person name="Gil J."/>
            <person name="Singh K.B."/>
            <person name="Datta S.K."/>
            <person name="Jackson S.A."/>
            <person name="Wang J."/>
            <person name="Cook D.R."/>
        </authorList>
    </citation>
    <scope>NUCLEOTIDE SEQUENCE [LARGE SCALE GENOMIC DNA]</scope>
    <source>
        <strain evidence="3">cv. CDC Frontier</strain>
    </source>
</reference>
<evidence type="ECO:0000256" key="1">
    <source>
        <dbReference type="SAM" id="Phobius"/>
    </source>
</evidence>
<name>A0A1S2YLW4_CICAR</name>
<keyword evidence="3" id="KW-1185">Reference proteome</keyword>
<dbReference type="PaxDb" id="3827-XP_004506778.1"/>
<dbReference type="Proteomes" id="UP000087171">
    <property type="component" value="Chromosome Ca6"/>
</dbReference>
<sequence length="427" mass="50597">MKHLLKLIQSENYVYWTRRRDGSDVLRDIFWTHHDSIKLLNMFHFVLICDNTYKTDKYRLPLLEIFGVTSTGLTFSVAFAYFEQERQENFIWAFEKVRDLFVSKNLIPKVIVTDRVLAMMNAIHIVFPTSINLLCPLYIEKKIGTKCKQYITNDRQYEVMDLWKKIVYSTSVEEFDHHLQHFELVCADIITFVDYVKDSWFKPYKERFVVAWTNRVMHFGNTTTNRIESAHWRLKYMLQINNGDLCKSWDAVNMMLKNQMCIIKSSFQKTISIVDNVYTSPFYQRLHHFVSRTCLKNIDEQLKRVKMVGIDKIKCGCSIRTTHGLPCACELAYLQISATLIPLDTIHIFWRKLNMEHELEHEESLSQYDFLEELEAMKAYMKTQDIAGQIIFKAKVRELVFSHTTLKRPPHDKVKINGAIKNNKKRK</sequence>